<feature type="non-terminal residue" evidence="1">
    <location>
        <position position="1"/>
    </location>
</feature>
<reference evidence="1 2" key="1">
    <citation type="submission" date="2018-08" db="EMBL/GenBank/DDBJ databases">
        <title>A genome reference for cultivated species of the human gut microbiota.</title>
        <authorList>
            <person name="Zou Y."/>
            <person name="Xue W."/>
            <person name="Luo G."/>
        </authorList>
    </citation>
    <scope>NUCLEOTIDE SEQUENCE [LARGE SCALE GENOMIC DNA]</scope>
    <source>
        <strain evidence="1 2">AM09-9</strain>
    </source>
</reference>
<sequence length="62" mass="7235">KVRTGGSESPGIISFLFYRKQYAFDSFIIPDAKIFSSRFFAKEKRCRNLLTPLHLLTQFISF</sequence>
<accession>A0A415D7U2</accession>
<gene>
    <name evidence="1" type="ORF">DW116_04295</name>
</gene>
<comment type="caution">
    <text evidence="1">The sequence shown here is derived from an EMBL/GenBank/DDBJ whole genome shotgun (WGS) entry which is preliminary data.</text>
</comment>
<dbReference type="EMBL" id="QRMI01000008">
    <property type="protein sequence ID" value="RHJ62591.1"/>
    <property type="molecule type" value="Genomic_DNA"/>
</dbReference>
<organism evidence="1 2">
    <name type="scientific">[Ruminococcus] lactaris</name>
    <dbReference type="NCBI Taxonomy" id="46228"/>
    <lineage>
        <taxon>Bacteria</taxon>
        <taxon>Bacillati</taxon>
        <taxon>Bacillota</taxon>
        <taxon>Clostridia</taxon>
        <taxon>Lachnospirales</taxon>
        <taxon>Lachnospiraceae</taxon>
        <taxon>Mediterraneibacter</taxon>
    </lineage>
</organism>
<dbReference type="AlphaFoldDB" id="A0A415D7U2"/>
<protein>
    <submittedName>
        <fullName evidence="1">Uncharacterized protein</fullName>
    </submittedName>
</protein>
<evidence type="ECO:0000313" key="1">
    <source>
        <dbReference type="EMBL" id="RHJ62591.1"/>
    </source>
</evidence>
<proteinExistence type="predicted"/>
<dbReference type="Proteomes" id="UP000285832">
    <property type="component" value="Unassembled WGS sequence"/>
</dbReference>
<name>A0A415D7U2_9FIRM</name>
<dbReference type="RefSeq" id="WP_207662744.1">
    <property type="nucleotide sequence ID" value="NZ_JAQDJO010000007.1"/>
</dbReference>
<evidence type="ECO:0000313" key="2">
    <source>
        <dbReference type="Proteomes" id="UP000285832"/>
    </source>
</evidence>